<comment type="subcellular location">
    <subcellularLocation>
        <location evidence="1">Cell membrane</location>
        <topology evidence="1">Multi-pass membrane protein</topology>
    </subcellularLocation>
</comment>
<evidence type="ECO:0000259" key="9">
    <source>
        <dbReference type="PROSITE" id="PS50112"/>
    </source>
</evidence>
<sequence>MESPWYSLMTNVSVVAFVVSVWTQLRDVFERFGPRAVEAGFGAVMGLGAIATMLFPVQFAPGIFFDLRACLLALAAFFGGPIAALAALIPAIAYRLWIGGAGAPAGMVSMTLITLAASFGHLALRRHGLRIARWHSPALAFATCAIGLLTIAFVPIDPGASDWVPLMAARTVLLFLAVMLSGLALTHDEELRTARRENQIYRQVIDELPDSISVRDPEGRFVIANPATATLLGVSSPKALIGRPGAELGIAHPASPPHPGDTHWTFQQAVKRPDGSTSWLQTLEVQLNDQSGRPEGLITHNRDITDQKHLELELDERQRVLAFAMAQMTDGVAMFDHSGKLLFCNARYQKLFPLTSDVRVPGANIRDILTAAAERREQQVGSSPADVAEWIDEITESLHHDAEEEVHLFDGTWLRVSTRPSPDGVSMVVVSDITRLKRTELELLNVAERLREEATTDALTGLVNRRALDQRLEIEIARSLRSDTALSVILLDIDHFKAYNDTYGHLAGDACLKAVSQCLGQVFRRPADLIARYGGEEFLVVLPEVDAETAYRLANDYRELLAALALPHQASEFGRVTVSLGIAAYAPGQTDRSAIDLVGRADEALYAAKSGGRDQVSGWRRRFDVVPRSLRVVH</sequence>
<dbReference type="OrthoDB" id="9812260at2"/>
<dbReference type="InterPro" id="IPR011620">
    <property type="entry name" value="Sig_transdc_His_kinase_LytS_TM"/>
</dbReference>
<gene>
    <name evidence="12" type="ORF">VW23_005115</name>
</gene>
<dbReference type="SMART" id="SM00091">
    <property type="entry name" value="PAS"/>
    <property type="match status" value="2"/>
</dbReference>
<keyword evidence="4 8" id="KW-0812">Transmembrane</keyword>
<dbReference type="InterPro" id="IPR013656">
    <property type="entry name" value="PAS_4"/>
</dbReference>
<dbReference type="Pfam" id="PF08448">
    <property type="entry name" value="PAS_4"/>
    <property type="match status" value="1"/>
</dbReference>
<dbReference type="InterPro" id="IPR029787">
    <property type="entry name" value="Nucleotide_cyclase"/>
</dbReference>
<dbReference type="InterPro" id="IPR050469">
    <property type="entry name" value="Diguanylate_Cyclase"/>
</dbReference>
<dbReference type="FunFam" id="3.30.70.270:FF:000001">
    <property type="entry name" value="Diguanylate cyclase domain protein"/>
    <property type="match status" value="1"/>
</dbReference>
<reference evidence="12 13" key="1">
    <citation type="journal article" date="2015" name="Genome Announc.">
        <title>Genome Assemblies of Three Soil-Associated Devosia species: D. insulae, D. limi, and D. soli.</title>
        <authorList>
            <person name="Hassan Y.I."/>
            <person name="Lepp D."/>
            <person name="Zhou T."/>
        </authorList>
    </citation>
    <scope>NUCLEOTIDE SEQUENCE [LARGE SCALE GENOMIC DNA]</scope>
    <source>
        <strain evidence="12 13">DS-56</strain>
    </source>
</reference>
<dbReference type="GO" id="GO:0071555">
    <property type="term" value="P:cell wall organization"/>
    <property type="evidence" value="ECO:0007669"/>
    <property type="project" value="InterPro"/>
</dbReference>
<keyword evidence="5 8" id="KW-1133">Transmembrane helix</keyword>
<feature type="domain" description="GGDEF" evidence="11">
    <location>
        <begin position="484"/>
        <end position="621"/>
    </location>
</feature>
<dbReference type="InterPro" id="IPR000014">
    <property type="entry name" value="PAS"/>
</dbReference>
<evidence type="ECO:0000256" key="6">
    <source>
        <dbReference type="ARBA" id="ARBA00023136"/>
    </source>
</evidence>
<dbReference type="PROSITE" id="PS50887">
    <property type="entry name" value="GGDEF"/>
    <property type="match status" value="1"/>
</dbReference>
<dbReference type="CDD" id="cd00130">
    <property type="entry name" value="PAS"/>
    <property type="match status" value="1"/>
</dbReference>
<dbReference type="Pfam" id="PF00990">
    <property type="entry name" value="GGDEF"/>
    <property type="match status" value="1"/>
</dbReference>
<dbReference type="PANTHER" id="PTHR45138">
    <property type="entry name" value="REGULATORY COMPONENTS OF SENSORY TRANSDUCTION SYSTEM"/>
    <property type="match status" value="1"/>
</dbReference>
<dbReference type="Proteomes" id="UP000095463">
    <property type="component" value="Unassembled WGS sequence"/>
</dbReference>
<dbReference type="Pfam" id="PF07694">
    <property type="entry name" value="5TM-5TMR_LYT"/>
    <property type="match status" value="1"/>
</dbReference>
<dbReference type="AlphaFoldDB" id="A0A1E5XIB9"/>
<dbReference type="NCBIfam" id="TIGR00254">
    <property type="entry name" value="GGDEF"/>
    <property type="match status" value="1"/>
</dbReference>
<feature type="domain" description="PAS" evidence="9">
    <location>
        <begin position="197"/>
        <end position="240"/>
    </location>
</feature>
<evidence type="ECO:0000256" key="1">
    <source>
        <dbReference type="ARBA" id="ARBA00004651"/>
    </source>
</evidence>
<evidence type="ECO:0000256" key="5">
    <source>
        <dbReference type="ARBA" id="ARBA00022989"/>
    </source>
</evidence>
<evidence type="ECO:0000259" key="11">
    <source>
        <dbReference type="PROSITE" id="PS50887"/>
    </source>
</evidence>
<evidence type="ECO:0000256" key="8">
    <source>
        <dbReference type="SAM" id="Phobius"/>
    </source>
</evidence>
<feature type="transmembrane region" description="Helical" evidence="8">
    <location>
        <begin position="136"/>
        <end position="156"/>
    </location>
</feature>
<keyword evidence="3" id="KW-1003">Cell membrane</keyword>
<dbReference type="GO" id="GO:0043709">
    <property type="term" value="P:cell adhesion involved in single-species biofilm formation"/>
    <property type="evidence" value="ECO:0007669"/>
    <property type="project" value="TreeGrafter"/>
</dbReference>
<dbReference type="Gene3D" id="3.30.70.270">
    <property type="match status" value="1"/>
</dbReference>
<feature type="domain" description="PAC" evidence="10">
    <location>
        <begin position="264"/>
        <end position="316"/>
    </location>
</feature>
<evidence type="ECO:0000256" key="4">
    <source>
        <dbReference type="ARBA" id="ARBA00022692"/>
    </source>
</evidence>
<dbReference type="GO" id="GO:0000155">
    <property type="term" value="F:phosphorelay sensor kinase activity"/>
    <property type="evidence" value="ECO:0007669"/>
    <property type="project" value="InterPro"/>
</dbReference>
<evidence type="ECO:0000313" key="12">
    <source>
        <dbReference type="EMBL" id="OEO28342.1"/>
    </source>
</evidence>
<feature type="transmembrane region" description="Helical" evidence="8">
    <location>
        <begin position="5"/>
        <end position="25"/>
    </location>
</feature>
<dbReference type="CDD" id="cd01949">
    <property type="entry name" value="GGDEF"/>
    <property type="match status" value="1"/>
</dbReference>
<feature type="transmembrane region" description="Helical" evidence="8">
    <location>
        <begin position="105"/>
        <end position="124"/>
    </location>
</feature>
<dbReference type="GO" id="GO:0005886">
    <property type="term" value="C:plasma membrane"/>
    <property type="evidence" value="ECO:0007669"/>
    <property type="project" value="UniProtKB-SubCell"/>
</dbReference>
<dbReference type="PROSITE" id="PS50112">
    <property type="entry name" value="PAS"/>
    <property type="match status" value="1"/>
</dbReference>
<feature type="transmembrane region" description="Helical" evidence="8">
    <location>
        <begin position="168"/>
        <end position="186"/>
    </location>
</feature>
<evidence type="ECO:0000313" key="13">
    <source>
        <dbReference type="Proteomes" id="UP000095463"/>
    </source>
</evidence>
<dbReference type="Pfam" id="PF12860">
    <property type="entry name" value="PAS_7"/>
    <property type="match status" value="1"/>
</dbReference>
<dbReference type="GO" id="GO:1902201">
    <property type="term" value="P:negative regulation of bacterial-type flagellum-dependent cell motility"/>
    <property type="evidence" value="ECO:0007669"/>
    <property type="project" value="TreeGrafter"/>
</dbReference>
<keyword evidence="13" id="KW-1185">Reference proteome</keyword>
<dbReference type="SUPFAM" id="SSF55073">
    <property type="entry name" value="Nucleotide cyclase"/>
    <property type="match status" value="1"/>
</dbReference>
<evidence type="ECO:0000256" key="2">
    <source>
        <dbReference type="ARBA" id="ARBA00012528"/>
    </source>
</evidence>
<evidence type="ECO:0000256" key="3">
    <source>
        <dbReference type="ARBA" id="ARBA00022475"/>
    </source>
</evidence>
<name>A0A1E5XIB9_9HYPH</name>
<dbReference type="InterPro" id="IPR000160">
    <property type="entry name" value="GGDEF_dom"/>
</dbReference>
<evidence type="ECO:0000259" key="10">
    <source>
        <dbReference type="PROSITE" id="PS50113"/>
    </source>
</evidence>
<dbReference type="EC" id="2.7.7.65" evidence="2"/>
<dbReference type="GO" id="GO:0052621">
    <property type="term" value="F:diguanylate cyclase activity"/>
    <property type="evidence" value="ECO:0007669"/>
    <property type="project" value="UniProtKB-EC"/>
</dbReference>
<dbReference type="Gene3D" id="3.30.450.20">
    <property type="entry name" value="PAS domain"/>
    <property type="match status" value="2"/>
</dbReference>
<comment type="catalytic activity">
    <reaction evidence="7">
        <text>2 GTP = 3',3'-c-di-GMP + 2 diphosphate</text>
        <dbReference type="Rhea" id="RHEA:24898"/>
        <dbReference type="ChEBI" id="CHEBI:33019"/>
        <dbReference type="ChEBI" id="CHEBI:37565"/>
        <dbReference type="ChEBI" id="CHEBI:58805"/>
        <dbReference type="EC" id="2.7.7.65"/>
    </reaction>
</comment>
<dbReference type="InterPro" id="IPR035965">
    <property type="entry name" value="PAS-like_dom_sf"/>
</dbReference>
<dbReference type="EMBL" id="LAJE02000381">
    <property type="protein sequence ID" value="OEO28342.1"/>
    <property type="molecule type" value="Genomic_DNA"/>
</dbReference>
<organism evidence="12 13">
    <name type="scientific">Devosia insulae DS-56</name>
    <dbReference type="NCBI Taxonomy" id="1116389"/>
    <lineage>
        <taxon>Bacteria</taxon>
        <taxon>Pseudomonadati</taxon>
        <taxon>Pseudomonadota</taxon>
        <taxon>Alphaproteobacteria</taxon>
        <taxon>Hyphomicrobiales</taxon>
        <taxon>Devosiaceae</taxon>
        <taxon>Devosia</taxon>
    </lineage>
</organism>
<feature type="transmembrane region" description="Helical" evidence="8">
    <location>
        <begin position="69"/>
        <end position="93"/>
    </location>
</feature>
<dbReference type="SMART" id="SM00267">
    <property type="entry name" value="GGDEF"/>
    <property type="match status" value="1"/>
</dbReference>
<dbReference type="RefSeq" id="WP_069912335.1">
    <property type="nucleotide sequence ID" value="NZ_LAJE02000381.1"/>
</dbReference>
<comment type="caution">
    <text evidence="12">The sequence shown here is derived from an EMBL/GenBank/DDBJ whole genome shotgun (WGS) entry which is preliminary data.</text>
</comment>
<dbReference type="SUPFAM" id="SSF55785">
    <property type="entry name" value="PYP-like sensor domain (PAS domain)"/>
    <property type="match status" value="2"/>
</dbReference>
<accession>A0A1E5XIB9</accession>
<dbReference type="PROSITE" id="PS50113">
    <property type="entry name" value="PAC"/>
    <property type="match status" value="1"/>
</dbReference>
<evidence type="ECO:0000256" key="7">
    <source>
        <dbReference type="ARBA" id="ARBA00034247"/>
    </source>
</evidence>
<feature type="transmembrane region" description="Helical" evidence="8">
    <location>
        <begin position="37"/>
        <end position="57"/>
    </location>
</feature>
<proteinExistence type="predicted"/>
<dbReference type="InterPro" id="IPR043128">
    <property type="entry name" value="Rev_trsase/Diguanyl_cyclase"/>
</dbReference>
<dbReference type="InterPro" id="IPR000700">
    <property type="entry name" value="PAS-assoc_C"/>
</dbReference>
<keyword evidence="6 8" id="KW-0472">Membrane</keyword>
<dbReference type="NCBIfam" id="TIGR00229">
    <property type="entry name" value="sensory_box"/>
    <property type="match status" value="1"/>
</dbReference>
<dbReference type="PANTHER" id="PTHR45138:SF9">
    <property type="entry name" value="DIGUANYLATE CYCLASE DGCM-RELATED"/>
    <property type="match status" value="1"/>
</dbReference>
<protein>
    <recommendedName>
        <fullName evidence="2">diguanylate cyclase</fullName>
        <ecNumber evidence="2">2.7.7.65</ecNumber>
    </recommendedName>
</protein>